<feature type="compositionally biased region" description="Basic and acidic residues" evidence="1">
    <location>
        <begin position="101"/>
        <end position="116"/>
    </location>
</feature>
<name>A0AA38BSF8_TAXCH</name>
<proteinExistence type="predicted"/>
<organism evidence="2 3">
    <name type="scientific">Taxus chinensis</name>
    <name type="common">Chinese yew</name>
    <name type="synonym">Taxus wallichiana var. chinensis</name>
    <dbReference type="NCBI Taxonomy" id="29808"/>
    <lineage>
        <taxon>Eukaryota</taxon>
        <taxon>Viridiplantae</taxon>
        <taxon>Streptophyta</taxon>
        <taxon>Embryophyta</taxon>
        <taxon>Tracheophyta</taxon>
        <taxon>Spermatophyta</taxon>
        <taxon>Pinopsida</taxon>
        <taxon>Pinidae</taxon>
        <taxon>Conifers II</taxon>
        <taxon>Cupressales</taxon>
        <taxon>Taxaceae</taxon>
        <taxon>Taxus</taxon>
    </lineage>
</organism>
<evidence type="ECO:0000313" key="3">
    <source>
        <dbReference type="Proteomes" id="UP000824469"/>
    </source>
</evidence>
<gene>
    <name evidence="2" type="ORF">KI387_033572</name>
</gene>
<accession>A0AA38BSF8</accession>
<dbReference type="EMBL" id="JAHRHJ020003813">
    <property type="protein sequence ID" value="KAH9289455.1"/>
    <property type="molecule type" value="Genomic_DNA"/>
</dbReference>
<feature type="region of interest" description="Disordered" evidence="1">
    <location>
        <begin position="1"/>
        <end position="45"/>
    </location>
</feature>
<sequence length="244" mass="27460">MASSPNLDDDDDFGGDYAGNIPRNKRSRTPDDDEDFKEQAEEEHAPGAATGIVLILRDSLKKNLKKINESFIPAGTCPEPGLVVIAVQNLRSSEEVLKEQLEKTRKREMPWGEGKRSRANKQNTTHRPKTHDPTKPWASFELVWANSAIIVNAPKALHSSMFRFGGLWHTFISWQCCILTLPPFPKASIWLGMARCELWFTCVACGALYFDSLAVIFCRSIDLSWGSVCIVQTEFRKLIFGRAM</sequence>
<keyword evidence="3" id="KW-1185">Reference proteome</keyword>
<reference evidence="2 3" key="1">
    <citation type="journal article" date="2021" name="Nat. Plants">
        <title>The Taxus genome provides insights into paclitaxel biosynthesis.</title>
        <authorList>
            <person name="Xiong X."/>
            <person name="Gou J."/>
            <person name="Liao Q."/>
            <person name="Li Y."/>
            <person name="Zhou Q."/>
            <person name="Bi G."/>
            <person name="Li C."/>
            <person name="Du R."/>
            <person name="Wang X."/>
            <person name="Sun T."/>
            <person name="Guo L."/>
            <person name="Liang H."/>
            <person name="Lu P."/>
            <person name="Wu Y."/>
            <person name="Zhang Z."/>
            <person name="Ro D.K."/>
            <person name="Shang Y."/>
            <person name="Huang S."/>
            <person name="Yan J."/>
        </authorList>
    </citation>
    <scope>NUCLEOTIDE SEQUENCE [LARGE SCALE GENOMIC DNA]</scope>
    <source>
        <strain evidence="2">Ta-2019</strain>
    </source>
</reference>
<comment type="caution">
    <text evidence="2">The sequence shown here is derived from an EMBL/GenBank/DDBJ whole genome shotgun (WGS) entry which is preliminary data.</text>
</comment>
<feature type="region of interest" description="Disordered" evidence="1">
    <location>
        <begin position="101"/>
        <end position="133"/>
    </location>
</feature>
<dbReference type="Proteomes" id="UP000824469">
    <property type="component" value="Unassembled WGS sequence"/>
</dbReference>
<dbReference type="AlphaFoldDB" id="A0AA38BSF8"/>
<evidence type="ECO:0000313" key="2">
    <source>
        <dbReference type="EMBL" id="KAH9289455.1"/>
    </source>
</evidence>
<feature type="non-terminal residue" evidence="2">
    <location>
        <position position="244"/>
    </location>
</feature>
<protein>
    <submittedName>
        <fullName evidence="2">Uncharacterized protein</fullName>
    </submittedName>
</protein>
<evidence type="ECO:0000256" key="1">
    <source>
        <dbReference type="SAM" id="MobiDB-lite"/>
    </source>
</evidence>